<accession>A0A438CXB0</accession>
<dbReference type="EMBL" id="QGNW01001935">
    <property type="protein sequence ID" value="RVW27843.1"/>
    <property type="molecule type" value="Genomic_DNA"/>
</dbReference>
<reference evidence="1 2" key="1">
    <citation type="journal article" date="2018" name="PLoS Genet.">
        <title>Population sequencing reveals clonal diversity and ancestral inbreeding in the grapevine cultivar Chardonnay.</title>
        <authorList>
            <person name="Roach M.J."/>
            <person name="Johnson D.L."/>
            <person name="Bohlmann J."/>
            <person name="van Vuuren H.J."/>
            <person name="Jones S.J."/>
            <person name="Pretorius I.S."/>
            <person name="Schmidt S.A."/>
            <person name="Borneman A.R."/>
        </authorList>
    </citation>
    <scope>NUCLEOTIDE SEQUENCE [LARGE SCALE GENOMIC DNA]</scope>
    <source>
        <strain evidence="2">cv. Chardonnay</strain>
        <tissue evidence="1">Leaf</tissue>
    </source>
</reference>
<dbReference type="AlphaFoldDB" id="A0A438CXB0"/>
<evidence type="ECO:0000313" key="1">
    <source>
        <dbReference type="EMBL" id="RVW27843.1"/>
    </source>
</evidence>
<name>A0A438CXB0_VITVI</name>
<organism evidence="1 2">
    <name type="scientific">Vitis vinifera</name>
    <name type="common">Grape</name>
    <dbReference type="NCBI Taxonomy" id="29760"/>
    <lineage>
        <taxon>Eukaryota</taxon>
        <taxon>Viridiplantae</taxon>
        <taxon>Streptophyta</taxon>
        <taxon>Embryophyta</taxon>
        <taxon>Tracheophyta</taxon>
        <taxon>Spermatophyta</taxon>
        <taxon>Magnoliopsida</taxon>
        <taxon>eudicotyledons</taxon>
        <taxon>Gunneridae</taxon>
        <taxon>Pentapetalae</taxon>
        <taxon>rosids</taxon>
        <taxon>Vitales</taxon>
        <taxon>Vitaceae</taxon>
        <taxon>Viteae</taxon>
        <taxon>Vitis</taxon>
    </lineage>
</organism>
<proteinExistence type="predicted"/>
<evidence type="ECO:0000313" key="2">
    <source>
        <dbReference type="Proteomes" id="UP000288805"/>
    </source>
</evidence>
<sequence>MKPYGVAATIGGASAATLGGLPPMKGVIRGVRSNQWTIGVRVVVQKIGGRRKEATWIIGTQGLNIGAVCGKFADSVTGKDGHTFQKPLVC</sequence>
<gene>
    <name evidence="1" type="ORF">CK203_106090</name>
</gene>
<comment type="caution">
    <text evidence="1">The sequence shown here is derived from an EMBL/GenBank/DDBJ whole genome shotgun (WGS) entry which is preliminary data.</text>
</comment>
<dbReference type="Proteomes" id="UP000288805">
    <property type="component" value="Unassembled WGS sequence"/>
</dbReference>
<protein>
    <submittedName>
        <fullName evidence="1">Uncharacterized protein</fullName>
    </submittedName>
</protein>